<keyword evidence="2" id="KW-1185">Reference proteome</keyword>
<name>A0A1M4YIP6_9ACTN</name>
<reference evidence="2" key="1">
    <citation type="submission" date="2016-11" db="EMBL/GenBank/DDBJ databases">
        <authorList>
            <person name="Varghese N."/>
            <person name="Submissions S."/>
        </authorList>
    </citation>
    <scope>NUCLEOTIDE SEQUENCE [LARGE SCALE GENOMIC DNA]</scope>
    <source>
        <strain evidence="2">DSM 19514</strain>
    </source>
</reference>
<dbReference type="AlphaFoldDB" id="A0A1M4YIP6"/>
<dbReference type="EMBL" id="FQUL01000073">
    <property type="protein sequence ID" value="SHF05560.1"/>
    <property type="molecule type" value="Genomic_DNA"/>
</dbReference>
<organism evidence="1 2">
    <name type="scientific">Ferrithrix thermotolerans DSM 19514</name>
    <dbReference type="NCBI Taxonomy" id="1121881"/>
    <lineage>
        <taxon>Bacteria</taxon>
        <taxon>Bacillati</taxon>
        <taxon>Actinomycetota</taxon>
        <taxon>Acidimicrobiia</taxon>
        <taxon>Acidimicrobiales</taxon>
        <taxon>Acidimicrobiaceae</taxon>
        <taxon>Ferrithrix</taxon>
    </lineage>
</organism>
<evidence type="ECO:0000313" key="2">
    <source>
        <dbReference type="Proteomes" id="UP000184295"/>
    </source>
</evidence>
<accession>A0A1M4YIP6</accession>
<proteinExistence type="predicted"/>
<dbReference type="RefSeq" id="WP_072792746.1">
    <property type="nucleotide sequence ID" value="NZ_FQUL01000073.1"/>
</dbReference>
<gene>
    <name evidence="1" type="ORF">SAMN02745225_02348</name>
</gene>
<dbReference type="Proteomes" id="UP000184295">
    <property type="component" value="Unassembled WGS sequence"/>
</dbReference>
<evidence type="ECO:0000313" key="1">
    <source>
        <dbReference type="EMBL" id="SHF05560.1"/>
    </source>
</evidence>
<sequence>MDYVGKIPEFHHERNIRRIAAMMLDSDLPIFGVATSDDMPRVLGGRPHKRKVCNGRVEIDAVGVHVRFGYPRDPDKPLLNVITWRGWTLQENPLSQQFSDMLYGVLESQQQACSDEEHLDIARQADDLATQAHNSSVAIVVNGRAQIFQTLEAQSYVIAQCDCDEYSILLEGRNWTSLEGLELVRISDLEPFIMGYFNLFNNSD</sequence>
<protein>
    <submittedName>
        <fullName evidence="1">Uncharacterized protein</fullName>
    </submittedName>
</protein>